<name>A0ABW1L2K9_9PROT</name>
<evidence type="ECO:0000313" key="1">
    <source>
        <dbReference type="EMBL" id="MFC6037098.1"/>
    </source>
</evidence>
<dbReference type="Proteomes" id="UP001596116">
    <property type="component" value="Unassembled WGS sequence"/>
</dbReference>
<protein>
    <submittedName>
        <fullName evidence="1">Uncharacterized protein</fullName>
    </submittedName>
</protein>
<evidence type="ECO:0000313" key="2">
    <source>
        <dbReference type="Proteomes" id="UP001596116"/>
    </source>
</evidence>
<dbReference type="EMBL" id="JBHPON010000002">
    <property type="protein sequence ID" value="MFC6037098.1"/>
    <property type="molecule type" value="Genomic_DNA"/>
</dbReference>
<reference evidence="1 2" key="1">
    <citation type="submission" date="2024-09" db="EMBL/GenBank/DDBJ databases">
        <authorList>
            <person name="Zhang Z.-H."/>
        </authorList>
    </citation>
    <scope>NUCLEOTIDE SEQUENCE [LARGE SCALE GENOMIC DNA]</scope>
    <source>
        <strain evidence="1 2">HHTR114</strain>
    </source>
</reference>
<proteinExistence type="predicted"/>
<comment type="caution">
    <text evidence="1">The sequence shown here is derived from an EMBL/GenBank/DDBJ whole genome shotgun (WGS) entry which is preliminary data.</text>
</comment>
<keyword evidence="2" id="KW-1185">Reference proteome</keyword>
<gene>
    <name evidence="1" type="ORF">ACFMB1_16200</name>
</gene>
<dbReference type="RefSeq" id="WP_379881658.1">
    <property type="nucleotide sequence ID" value="NZ_JBHPON010000002.1"/>
</dbReference>
<organism evidence="1 2">
    <name type="scientific">Hyphococcus aureus</name>
    <dbReference type="NCBI Taxonomy" id="2666033"/>
    <lineage>
        <taxon>Bacteria</taxon>
        <taxon>Pseudomonadati</taxon>
        <taxon>Pseudomonadota</taxon>
        <taxon>Alphaproteobacteria</taxon>
        <taxon>Parvularculales</taxon>
        <taxon>Parvularculaceae</taxon>
        <taxon>Hyphococcus</taxon>
    </lineage>
</organism>
<sequence>METDKKSIIEEWGATLIHRSNRYIKMPLTVEGKIDRCFSATTHKAFGRVSIRPADKLEFGFNGYADQELYFAKWFVFGVLDILLIEGLGKIAVDVIDIEIDPISSSAEAFRSAGRDAGKKVMAEVKEKHLWSV</sequence>
<accession>A0ABW1L2K9</accession>